<dbReference type="Pfam" id="PF08100">
    <property type="entry name" value="Dimerisation"/>
    <property type="match status" value="1"/>
</dbReference>
<evidence type="ECO:0000256" key="4">
    <source>
        <dbReference type="PIRSR" id="PIRSR005739-1"/>
    </source>
</evidence>
<feature type="active site" description="Proton acceptor" evidence="4">
    <location>
        <position position="308"/>
    </location>
</feature>
<evidence type="ECO:0000259" key="6">
    <source>
        <dbReference type="Pfam" id="PF08100"/>
    </source>
</evidence>
<evidence type="ECO:0000256" key="2">
    <source>
        <dbReference type="ARBA" id="ARBA00022679"/>
    </source>
</evidence>
<reference evidence="7 8" key="1">
    <citation type="submission" date="2016-04" db="EMBL/GenBank/DDBJ databases">
        <title>A degradative enzymes factory behind the ericoid mycorrhizal symbiosis.</title>
        <authorList>
            <consortium name="DOE Joint Genome Institute"/>
            <person name="Martino E."/>
            <person name="Morin E."/>
            <person name="Grelet G."/>
            <person name="Kuo A."/>
            <person name="Kohler A."/>
            <person name="Daghino S."/>
            <person name="Barry K."/>
            <person name="Choi C."/>
            <person name="Cichocki N."/>
            <person name="Clum A."/>
            <person name="Copeland A."/>
            <person name="Hainaut M."/>
            <person name="Haridas S."/>
            <person name="Labutti K."/>
            <person name="Lindquist E."/>
            <person name="Lipzen A."/>
            <person name="Khouja H.-R."/>
            <person name="Murat C."/>
            <person name="Ohm R."/>
            <person name="Olson A."/>
            <person name="Spatafora J."/>
            <person name="Veneault-Fourrey C."/>
            <person name="Henrissat B."/>
            <person name="Grigoriev I."/>
            <person name="Martin F."/>
            <person name="Perotto S."/>
        </authorList>
    </citation>
    <scope>NUCLEOTIDE SEQUENCE [LARGE SCALE GENOMIC DNA]</scope>
    <source>
        <strain evidence="7 8">E</strain>
    </source>
</reference>
<keyword evidence="3" id="KW-0949">S-adenosyl-L-methionine</keyword>
<dbReference type="InterPro" id="IPR029063">
    <property type="entry name" value="SAM-dependent_MTases_sf"/>
</dbReference>
<dbReference type="Proteomes" id="UP000235371">
    <property type="component" value="Unassembled WGS sequence"/>
</dbReference>
<proteinExistence type="predicted"/>
<organism evidence="7 8">
    <name type="scientific">Hyaloscypha bicolor E</name>
    <dbReference type="NCBI Taxonomy" id="1095630"/>
    <lineage>
        <taxon>Eukaryota</taxon>
        <taxon>Fungi</taxon>
        <taxon>Dikarya</taxon>
        <taxon>Ascomycota</taxon>
        <taxon>Pezizomycotina</taxon>
        <taxon>Leotiomycetes</taxon>
        <taxon>Helotiales</taxon>
        <taxon>Hyaloscyphaceae</taxon>
        <taxon>Hyaloscypha</taxon>
        <taxon>Hyaloscypha bicolor</taxon>
    </lineage>
</organism>
<keyword evidence="1 7" id="KW-0489">Methyltransferase</keyword>
<dbReference type="GO" id="GO:0046983">
    <property type="term" value="F:protein dimerization activity"/>
    <property type="evidence" value="ECO:0007669"/>
    <property type="project" value="InterPro"/>
</dbReference>
<name>A0A2J6THF4_9HELO</name>
<dbReference type="OrthoDB" id="3340390at2759"/>
<feature type="domain" description="O-methyltransferase C-terminal" evidence="5">
    <location>
        <begin position="187"/>
        <end position="376"/>
    </location>
</feature>
<evidence type="ECO:0000259" key="5">
    <source>
        <dbReference type="Pfam" id="PF00891"/>
    </source>
</evidence>
<protein>
    <submittedName>
        <fullName evidence="7">S-adenosyl-L-methionine-dependent methyltransferase</fullName>
    </submittedName>
</protein>
<sequence length="399" mass="43878">MSSPTDVESVKLLLAEVNTLGRLVIGNDGGESARKKLISAAEKLIIAARTPGENLYLTAAQPFLNGSISAAYSIGCFDCIPSDTNDDMSAGEISLKAGAEKALVVRIMRVLTSSHIFVETGRERYASNHFSRILGTPENRAHFQIQNTIVGPAAGALGAYLETHNLRSPTDHHDSPLQFALKTPYDFWGYLKEDPMRAKMFNQSMRSSAIVGAAGIPPFPFADELKCDSEEEVLIVDVGGGKGQALEFIRNGFPELKGRMIVQDLPEVIKDTNGSSHLLSSIETMAADFFKPQPVLGAKAYFLRRIMHDWGDEACKSILKNLVQSMSVDSKILVNELVLPDENCERRMALNDLVMMSFGGMERTESQWKALLQEVGLDIRNIWRKEGENLSVIEATLRS</sequence>
<gene>
    <name evidence="7" type="ORF">K444DRAFT_627396</name>
</gene>
<dbReference type="InterPro" id="IPR036388">
    <property type="entry name" value="WH-like_DNA-bd_sf"/>
</dbReference>
<evidence type="ECO:0000256" key="3">
    <source>
        <dbReference type="ARBA" id="ARBA00022691"/>
    </source>
</evidence>
<accession>A0A2J6THF4</accession>
<feature type="domain" description="O-methyltransferase dimerisation" evidence="6">
    <location>
        <begin position="68"/>
        <end position="134"/>
    </location>
</feature>
<dbReference type="AlphaFoldDB" id="A0A2J6THF4"/>
<dbReference type="InterPro" id="IPR012967">
    <property type="entry name" value="COMT_dimerisation"/>
</dbReference>
<keyword evidence="8" id="KW-1185">Reference proteome</keyword>
<dbReference type="SUPFAM" id="SSF46785">
    <property type="entry name" value="Winged helix' DNA-binding domain"/>
    <property type="match status" value="1"/>
</dbReference>
<dbReference type="PIRSF" id="PIRSF005739">
    <property type="entry name" value="O-mtase"/>
    <property type="match status" value="1"/>
</dbReference>
<dbReference type="SUPFAM" id="SSF53335">
    <property type="entry name" value="S-adenosyl-L-methionine-dependent methyltransferases"/>
    <property type="match status" value="1"/>
</dbReference>
<dbReference type="InterPro" id="IPR036390">
    <property type="entry name" value="WH_DNA-bd_sf"/>
</dbReference>
<dbReference type="InParanoid" id="A0A2J6THF4"/>
<dbReference type="GeneID" id="36590871"/>
<dbReference type="Gene3D" id="1.10.10.10">
    <property type="entry name" value="Winged helix-like DNA-binding domain superfamily/Winged helix DNA-binding domain"/>
    <property type="match status" value="1"/>
</dbReference>
<evidence type="ECO:0000313" key="8">
    <source>
        <dbReference type="Proteomes" id="UP000235371"/>
    </source>
</evidence>
<dbReference type="Pfam" id="PF00891">
    <property type="entry name" value="Methyltransf_2"/>
    <property type="match status" value="1"/>
</dbReference>
<dbReference type="PANTHER" id="PTHR43712">
    <property type="entry name" value="PUTATIVE (AFU_ORTHOLOGUE AFUA_4G14580)-RELATED"/>
    <property type="match status" value="1"/>
</dbReference>
<evidence type="ECO:0000313" key="7">
    <source>
        <dbReference type="EMBL" id="PMD62465.1"/>
    </source>
</evidence>
<dbReference type="GO" id="GO:0008171">
    <property type="term" value="F:O-methyltransferase activity"/>
    <property type="evidence" value="ECO:0007669"/>
    <property type="project" value="InterPro"/>
</dbReference>
<dbReference type="RefSeq" id="XP_024739369.1">
    <property type="nucleotide sequence ID" value="XM_024882794.1"/>
</dbReference>
<evidence type="ECO:0000256" key="1">
    <source>
        <dbReference type="ARBA" id="ARBA00022603"/>
    </source>
</evidence>
<dbReference type="GO" id="GO:0032259">
    <property type="term" value="P:methylation"/>
    <property type="evidence" value="ECO:0007669"/>
    <property type="project" value="UniProtKB-KW"/>
</dbReference>
<dbReference type="Gene3D" id="3.40.50.150">
    <property type="entry name" value="Vaccinia Virus protein VP39"/>
    <property type="match status" value="1"/>
</dbReference>
<dbReference type="STRING" id="1095630.A0A2J6THF4"/>
<dbReference type="InterPro" id="IPR016461">
    <property type="entry name" value="COMT-like"/>
</dbReference>
<dbReference type="EMBL" id="KZ613783">
    <property type="protein sequence ID" value="PMD62465.1"/>
    <property type="molecule type" value="Genomic_DNA"/>
</dbReference>
<dbReference type="PROSITE" id="PS51683">
    <property type="entry name" value="SAM_OMT_II"/>
    <property type="match status" value="1"/>
</dbReference>
<keyword evidence="2 7" id="KW-0808">Transferase</keyword>
<dbReference type="PANTHER" id="PTHR43712:SF1">
    <property type="entry name" value="HYPOTHETICAL O-METHYLTRANSFERASE (EUROFUNG)-RELATED"/>
    <property type="match status" value="1"/>
</dbReference>
<dbReference type="InterPro" id="IPR001077">
    <property type="entry name" value="COMT_C"/>
</dbReference>